<accession>A0ABQ6N508</accession>
<protein>
    <recommendedName>
        <fullName evidence="4">DUF3727 domain-containing protein</fullName>
    </recommendedName>
</protein>
<proteinExistence type="predicted"/>
<sequence>MSEPIDCDVAGYVSASGSRYALGSPVDSPCALCYFEGSQLVPVDDLLDGELMGRLFPVAEGLVERELGEVRLARTAQTLTLVGDVEGDEEEEGEEEDEGGEEDEDVFVNEDDGEEEVEMMLSFEFDAKEYHLVRMLDPVMLVGRADPEGRVELLGDEEGERVLPLVERAFVEATEGRMEEIGEGDVEYVQ</sequence>
<feature type="compositionally biased region" description="Acidic residues" evidence="1">
    <location>
        <begin position="85"/>
        <end position="107"/>
    </location>
</feature>
<dbReference type="Pfam" id="PF12527">
    <property type="entry name" value="DUF3727"/>
    <property type="match status" value="1"/>
</dbReference>
<keyword evidence="3" id="KW-1185">Reference proteome</keyword>
<gene>
    <name evidence="2" type="ORF">TeGR_g5049</name>
</gene>
<dbReference type="Proteomes" id="UP001165060">
    <property type="component" value="Unassembled WGS sequence"/>
</dbReference>
<dbReference type="InterPro" id="IPR022203">
    <property type="entry name" value="DUF3727"/>
</dbReference>
<evidence type="ECO:0008006" key="4">
    <source>
        <dbReference type="Google" id="ProtNLM"/>
    </source>
</evidence>
<reference evidence="2 3" key="1">
    <citation type="journal article" date="2023" name="Commun. Biol.">
        <title>Genome analysis of Parmales, the sister group of diatoms, reveals the evolutionary specialization of diatoms from phago-mixotrophs to photoautotrophs.</title>
        <authorList>
            <person name="Ban H."/>
            <person name="Sato S."/>
            <person name="Yoshikawa S."/>
            <person name="Yamada K."/>
            <person name="Nakamura Y."/>
            <person name="Ichinomiya M."/>
            <person name="Sato N."/>
            <person name="Blanc-Mathieu R."/>
            <person name="Endo H."/>
            <person name="Kuwata A."/>
            <person name="Ogata H."/>
        </authorList>
    </citation>
    <scope>NUCLEOTIDE SEQUENCE [LARGE SCALE GENOMIC DNA]</scope>
</reference>
<name>A0ABQ6N508_9STRA</name>
<evidence type="ECO:0000313" key="3">
    <source>
        <dbReference type="Proteomes" id="UP001165060"/>
    </source>
</evidence>
<evidence type="ECO:0000256" key="1">
    <source>
        <dbReference type="SAM" id="MobiDB-lite"/>
    </source>
</evidence>
<dbReference type="EMBL" id="BRYB01000906">
    <property type="protein sequence ID" value="GMI40068.1"/>
    <property type="molecule type" value="Genomic_DNA"/>
</dbReference>
<comment type="caution">
    <text evidence="2">The sequence shown here is derived from an EMBL/GenBank/DDBJ whole genome shotgun (WGS) entry which is preliminary data.</text>
</comment>
<feature type="region of interest" description="Disordered" evidence="1">
    <location>
        <begin position="82"/>
        <end position="107"/>
    </location>
</feature>
<organism evidence="2 3">
    <name type="scientific">Tetraparma gracilis</name>
    <dbReference type="NCBI Taxonomy" id="2962635"/>
    <lineage>
        <taxon>Eukaryota</taxon>
        <taxon>Sar</taxon>
        <taxon>Stramenopiles</taxon>
        <taxon>Ochrophyta</taxon>
        <taxon>Bolidophyceae</taxon>
        <taxon>Parmales</taxon>
        <taxon>Triparmaceae</taxon>
        <taxon>Tetraparma</taxon>
    </lineage>
</organism>
<evidence type="ECO:0000313" key="2">
    <source>
        <dbReference type="EMBL" id="GMI40068.1"/>
    </source>
</evidence>